<dbReference type="InterPro" id="IPR045375">
    <property type="entry name" value="Put_radical_SAM-like_N"/>
</dbReference>
<dbReference type="Pfam" id="PF17820">
    <property type="entry name" value="PDZ_6"/>
    <property type="match status" value="1"/>
</dbReference>
<dbReference type="InterPro" id="IPR036034">
    <property type="entry name" value="PDZ_sf"/>
</dbReference>
<accession>A0A4V2USD2</accession>
<comment type="caution">
    <text evidence="4">The sequence shown here is derived from an EMBL/GenBank/DDBJ whole genome shotgun (WGS) entry which is preliminary data.</text>
</comment>
<sequence length="460" mass="52461">MSYSGKIIKVNKDSLAEELGLCVGDKIVSVNGHLLTDIIDLSFAFADESIELLLEHADGQQEMIAFEKDYDEELGVEFESAVFDGIHRCYNRCCFCFVDQIAPNMRKSLSVKDDDYRMSFLYGNFVTMTNMGKSDFERIHRLHLSPLYLSVHTTNPQLRARMMNSKRAAQIAAQLDILDSIDVQYHTQIVLCPDFNDGPELERTIKDIGARIPNALSIAIVPVGLTKYREGCYPLTMFDQAGMRSVIDQVERWQHIFRKKLDNSFVYLSDEFYLTAEYPFPESKYYDGFPQLDNGIGLSRNFIDEWKTCLIKDKDKKYAYEKTMHITVVCGTSAGKVFRPLLANMDIANLDINILAVENDFFGHNVTVTGLLTGQDILKALKKQECECDGVILPGSALRTGEDIFLDDLSLQELQNKYEKKIKIASDARTLYSLLTQWDKVKDVRDNNLYTWQSNAAYTK</sequence>
<dbReference type="EMBL" id="SMAA01000003">
    <property type="protein sequence ID" value="TCS80982.1"/>
    <property type="molecule type" value="Genomic_DNA"/>
</dbReference>
<dbReference type="AlphaFoldDB" id="A0A4V2USD2"/>
<dbReference type="SUPFAM" id="SSF50156">
    <property type="entry name" value="PDZ domain-like"/>
    <property type="match status" value="1"/>
</dbReference>
<dbReference type="Pfam" id="PF04459">
    <property type="entry name" value="DUF512"/>
    <property type="match status" value="1"/>
</dbReference>
<feature type="domain" description="DUF512" evidence="1">
    <location>
        <begin position="221"/>
        <end position="425"/>
    </location>
</feature>
<dbReference type="InterPro" id="IPR041489">
    <property type="entry name" value="PDZ_6"/>
</dbReference>
<reference evidence="4 5" key="1">
    <citation type="submission" date="2019-03" db="EMBL/GenBank/DDBJ databases">
        <title>Genomic Encyclopedia of Type Strains, Phase IV (KMG-IV): sequencing the most valuable type-strain genomes for metagenomic binning, comparative biology and taxonomic classification.</title>
        <authorList>
            <person name="Goeker M."/>
        </authorList>
    </citation>
    <scope>NUCLEOTIDE SEQUENCE [LARGE SCALE GENOMIC DNA]</scope>
    <source>
        <strain evidence="4 5">DSM 20467</strain>
    </source>
</reference>
<organism evidence="4 5">
    <name type="scientific">Pectinatus cerevisiiphilus</name>
    <dbReference type="NCBI Taxonomy" id="86956"/>
    <lineage>
        <taxon>Bacteria</taxon>
        <taxon>Bacillati</taxon>
        <taxon>Bacillota</taxon>
        <taxon>Negativicutes</taxon>
        <taxon>Selenomonadales</taxon>
        <taxon>Selenomonadaceae</taxon>
        <taxon>Pectinatus</taxon>
    </lineage>
</organism>
<evidence type="ECO:0000259" key="3">
    <source>
        <dbReference type="Pfam" id="PF19238"/>
    </source>
</evidence>
<feature type="domain" description="PDZ" evidence="2">
    <location>
        <begin position="9"/>
        <end position="54"/>
    </location>
</feature>
<dbReference type="InterPro" id="IPR058240">
    <property type="entry name" value="rSAM_sf"/>
</dbReference>
<evidence type="ECO:0000313" key="5">
    <source>
        <dbReference type="Proteomes" id="UP000295188"/>
    </source>
</evidence>
<proteinExistence type="predicted"/>
<dbReference type="Proteomes" id="UP000295188">
    <property type="component" value="Unassembled WGS sequence"/>
</dbReference>
<dbReference type="Pfam" id="PF19238">
    <property type="entry name" value="Radical_SAM_2"/>
    <property type="match status" value="1"/>
</dbReference>
<name>A0A4V2USD2_9FIRM</name>
<evidence type="ECO:0000313" key="4">
    <source>
        <dbReference type="EMBL" id="TCS80982.1"/>
    </source>
</evidence>
<evidence type="ECO:0000259" key="1">
    <source>
        <dbReference type="Pfam" id="PF04459"/>
    </source>
</evidence>
<dbReference type="RefSeq" id="WP_132547732.1">
    <property type="nucleotide sequence ID" value="NZ_SMAA01000003.1"/>
</dbReference>
<dbReference type="OrthoDB" id="9774724at2"/>
<evidence type="ECO:0000259" key="2">
    <source>
        <dbReference type="Pfam" id="PF17820"/>
    </source>
</evidence>
<dbReference type="Gene3D" id="2.30.42.10">
    <property type="match status" value="1"/>
</dbReference>
<protein>
    <submittedName>
        <fullName evidence="4">Putative radical SAM enzyme (TIGR03279 family)</fullName>
    </submittedName>
</protein>
<gene>
    <name evidence="4" type="ORF">EDC37_103152</name>
</gene>
<dbReference type="InterPro" id="IPR007549">
    <property type="entry name" value="DUF512"/>
</dbReference>
<keyword evidence="5" id="KW-1185">Reference proteome</keyword>
<dbReference type="SUPFAM" id="SSF102114">
    <property type="entry name" value="Radical SAM enzymes"/>
    <property type="match status" value="1"/>
</dbReference>
<feature type="domain" description="Putative radical SAM N-terminal" evidence="3">
    <location>
        <begin position="68"/>
        <end position="217"/>
    </location>
</feature>